<dbReference type="EMBL" id="OD006948">
    <property type="protein sequence ID" value="CAD7413518.1"/>
    <property type="molecule type" value="Genomic_DNA"/>
</dbReference>
<accession>A0A7R9H9A3</accession>
<name>A0A7R9H9A3_TIMPO</name>
<gene>
    <name evidence="1" type="ORF">TPSB3V08_LOCUS9073</name>
</gene>
<evidence type="ECO:0000313" key="1">
    <source>
        <dbReference type="EMBL" id="CAD7413518.1"/>
    </source>
</evidence>
<protein>
    <submittedName>
        <fullName evidence="1">Uncharacterized protein</fullName>
    </submittedName>
</protein>
<dbReference type="AlphaFoldDB" id="A0A7R9H9A3"/>
<sequence length="108" mass="12435">MSQVFILVQVRSTYSVNTAVWRSSERTAGGSQGHSWKYSVPLHGKFIYSDVTGDHKQLNYLNRLMKINCPDGLPGHDSIEHWVDGCSKTEVWLHEVRRAYWLQNLSKT</sequence>
<organism evidence="1">
    <name type="scientific">Timema poppense</name>
    <name type="common">Walking stick</name>
    <dbReference type="NCBI Taxonomy" id="170557"/>
    <lineage>
        <taxon>Eukaryota</taxon>
        <taxon>Metazoa</taxon>
        <taxon>Ecdysozoa</taxon>
        <taxon>Arthropoda</taxon>
        <taxon>Hexapoda</taxon>
        <taxon>Insecta</taxon>
        <taxon>Pterygota</taxon>
        <taxon>Neoptera</taxon>
        <taxon>Polyneoptera</taxon>
        <taxon>Phasmatodea</taxon>
        <taxon>Timematodea</taxon>
        <taxon>Timematoidea</taxon>
        <taxon>Timematidae</taxon>
        <taxon>Timema</taxon>
    </lineage>
</organism>
<reference evidence="1" key="1">
    <citation type="submission" date="2020-11" db="EMBL/GenBank/DDBJ databases">
        <authorList>
            <person name="Tran Van P."/>
        </authorList>
    </citation>
    <scope>NUCLEOTIDE SEQUENCE</scope>
</reference>
<proteinExistence type="predicted"/>